<name>A0A024GFE2_9STRA</name>
<keyword evidence="2" id="KW-1185">Reference proteome</keyword>
<proteinExistence type="predicted"/>
<dbReference type="EMBL" id="CAIX01000099">
    <property type="protein sequence ID" value="CCI45466.1"/>
    <property type="molecule type" value="Genomic_DNA"/>
</dbReference>
<dbReference type="Proteomes" id="UP000053237">
    <property type="component" value="Unassembled WGS sequence"/>
</dbReference>
<dbReference type="AlphaFoldDB" id="A0A024GFE2"/>
<dbReference type="InParanoid" id="A0A024GFE2"/>
<organism evidence="1 2">
    <name type="scientific">Albugo candida</name>
    <dbReference type="NCBI Taxonomy" id="65357"/>
    <lineage>
        <taxon>Eukaryota</taxon>
        <taxon>Sar</taxon>
        <taxon>Stramenopiles</taxon>
        <taxon>Oomycota</taxon>
        <taxon>Peronosporomycetes</taxon>
        <taxon>Albuginales</taxon>
        <taxon>Albuginaceae</taxon>
        <taxon>Albugo</taxon>
    </lineage>
</organism>
<reference evidence="1 2" key="1">
    <citation type="submission" date="2012-05" db="EMBL/GenBank/DDBJ databases">
        <title>Recombination and specialization in a pathogen metapopulation.</title>
        <authorList>
            <person name="Gardiner A."/>
            <person name="Kemen E."/>
            <person name="Schultz-Larsen T."/>
            <person name="MacLean D."/>
            <person name="Van Oosterhout C."/>
            <person name="Jones J.D.G."/>
        </authorList>
    </citation>
    <scope>NUCLEOTIDE SEQUENCE [LARGE SCALE GENOMIC DNA]</scope>
    <source>
        <strain evidence="1 2">Ac Nc2</strain>
    </source>
</reference>
<protein>
    <submittedName>
        <fullName evidence="1">Uncharacterized protein</fullName>
    </submittedName>
</protein>
<evidence type="ECO:0000313" key="2">
    <source>
        <dbReference type="Proteomes" id="UP000053237"/>
    </source>
</evidence>
<evidence type="ECO:0000313" key="1">
    <source>
        <dbReference type="EMBL" id="CCI45466.1"/>
    </source>
</evidence>
<comment type="caution">
    <text evidence="1">The sequence shown here is derived from an EMBL/GenBank/DDBJ whole genome shotgun (WGS) entry which is preliminary data.</text>
</comment>
<accession>A0A024GFE2</accession>
<gene>
    <name evidence="1" type="ORF">BN9_063630</name>
</gene>
<sequence length="111" mass="13201">MYFCDIFHCVILTQYRSYQYSIDVTLDTCDILAGREDLAILLLHYYCAGKLARNIQFCNLYRNMREFHKTSVDCSIMYPSNRDHRTTLLVGNATRYQKHSINLHATIRRHF</sequence>